<dbReference type="PROSITE" id="PS50297">
    <property type="entry name" value="ANK_REP_REGION"/>
    <property type="match status" value="2"/>
</dbReference>
<dbReference type="Gene3D" id="3.40.50.40">
    <property type="match status" value="1"/>
</dbReference>
<dbReference type="KEGG" id="nai:NECAME_01192"/>
<evidence type="ECO:0000313" key="5">
    <source>
        <dbReference type="Proteomes" id="UP000053676"/>
    </source>
</evidence>
<evidence type="ECO:0000256" key="2">
    <source>
        <dbReference type="ARBA" id="ARBA00023043"/>
    </source>
</evidence>
<protein>
    <submittedName>
        <fullName evidence="4">Ankyrin repeat protein</fullName>
    </submittedName>
</protein>
<dbReference type="PANTHER" id="PTHR24171:SF9">
    <property type="entry name" value="ANKYRIN REPEAT DOMAIN-CONTAINING PROTEIN 39"/>
    <property type="match status" value="1"/>
</dbReference>
<dbReference type="PROSITE" id="PS50088">
    <property type="entry name" value="ANK_REPEAT"/>
    <property type="match status" value="2"/>
</dbReference>
<proteinExistence type="predicted"/>
<dbReference type="OMA" id="LMCTSAR"/>
<evidence type="ECO:0000256" key="1">
    <source>
        <dbReference type="ARBA" id="ARBA00022737"/>
    </source>
</evidence>
<accession>W2TY89</accession>
<dbReference type="SUPFAM" id="SSF48403">
    <property type="entry name" value="Ankyrin repeat"/>
    <property type="match status" value="1"/>
</dbReference>
<dbReference type="InterPro" id="IPR036770">
    <property type="entry name" value="Ankyrin_rpt-contain_sf"/>
</dbReference>
<dbReference type="Pfam" id="PF12796">
    <property type="entry name" value="Ank_2"/>
    <property type="match status" value="2"/>
</dbReference>
<reference evidence="5" key="1">
    <citation type="journal article" date="2014" name="Nat. Genet.">
        <title>Genome of the human hookworm Necator americanus.</title>
        <authorList>
            <person name="Tang Y.T."/>
            <person name="Gao X."/>
            <person name="Rosa B.A."/>
            <person name="Abubucker S."/>
            <person name="Hallsworth-Pepin K."/>
            <person name="Martin J."/>
            <person name="Tyagi R."/>
            <person name="Heizer E."/>
            <person name="Zhang X."/>
            <person name="Bhonagiri-Palsikar V."/>
            <person name="Minx P."/>
            <person name="Warren W.C."/>
            <person name="Wang Q."/>
            <person name="Zhan B."/>
            <person name="Hotez P.J."/>
            <person name="Sternberg P.W."/>
            <person name="Dougall A."/>
            <person name="Gaze S.T."/>
            <person name="Mulvenna J."/>
            <person name="Sotillo J."/>
            <person name="Ranganathan S."/>
            <person name="Rabelo E.M."/>
            <person name="Wilson R.K."/>
            <person name="Felgner P.L."/>
            <person name="Bethony J."/>
            <person name="Hawdon J.M."/>
            <person name="Gasser R.B."/>
            <person name="Loukas A."/>
            <person name="Mitreva M."/>
        </authorList>
    </citation>
    <scope>NUCLEOTIDE SEQUENCE [LARGE SCALE GENOMIC DNA]</scope>
</reference>
<keyword evidence="5" id="KW-1185">Reference proteome</keyword>
<dbReference type="InterPro" id="IPR002110">
    <property type="entry name" value="Ankyrin_rpt"/>
</dbReference>
<dbReference type="AlphaFoldDB" id="W2TY89"/>
<evidence type="ECO:0000256" key="3">
    <source>
        <dbReference type="PROSITE-ProRule" id="PRU00023"/>
    </source>
</evidence>
<feature type="repeat" description="ANK" evidence="3">
    <location>
        <begin position="77"/>
        <end position="109"/>
    </location>
</feature>
<dbReference type="Gene3D" id="1.25.40.20">
    <property type="entry name" value="Ankyrin repeat-containing domain"/>
    <property type="match status" value="2"/>
</dbReference>
<sequence>MTSEAAMAKLCYVLGKDEWDHETKRMMLQTNLRGEMTVTNENVGMRELDIIPHIAKCLRLSSGNEEAGVNFSTPDYNLRTALHVAASNGNLEAVRYLLSIGANVHAKDLFAYNPLLCAVKAKSRKCVEEIRQAGGIIDIPQFKLGVDLCLAAAHGDIEQLQCWAAAGSELIETDYDKRTALHVAVSHYQVDTVRYLLEQGMDPHVVDEFGTTPLSVAKEKNFQEIIELLEAAAAKRGSSENSGSAEICRANVNQ</sequence>
<name>W2TY89_NECAM</name>
<gene>
    <name evidence="4" type="ORF">NECAME_01192</name>
</gene>
<dbReference type="EMBL" id="KI657456">
    <property type="protein sequence ID" value="ETN87035.1"/>
    <property type="molecule type" value="Genomic_DNA"/>
</dbReference>
<dbReference type="InterPro" id="IPR027473">
    <property type="entry name" value="L-asparaginase_C"/>
</dbReference>
<keyword evidence="2 3" id="KW-0040">ANK repeat</keyword>
<feature type="repeat" description="ANK" evidence="3">
    <location>
        <begin position="176"/>
        <end position="208"/>
    </location>
</feature>
<organism evidence="4 5">
    <name type="scientific">Necator americanus</name>
    <name type="common">Human hookworm</name>
    <dbReference type="NCBI Taxonomy" id="51031"/>
    <lineage>
        <taxon>Eukaryota</taxon>
        <taxon>Metazoa</taxon>
        <taxon>Ecdysozoa</taxon>
        <taxon>Nematoda</taxon>
        <taxon>Chromadorea</taxon>
        <taxon>Rhabditida</taxon>
        <taxon>Rhabditina</taxon>
        <taxon>Rhabditomorpha</taxon>
        <taxon>Strongyloidea</taxon>
        <taxon>Ancylostomatidae</taxon>
        <taxon>Bunostominae</taxon>
        <taxon>Necator</taxon>
    </lineage>
</organism>
<dbReference type="PANTHER" id="PTHR24171">
    <property type="entry name" value="ANKYRIN REPEAT DOMAIN-CONTAINING PROTEIN 39-RELATED"/>
    <property type="match status" value="1"/>
</dbReference>
<dbReference type="STRING" id="51031.W2TY89"/>
<evidence type="ECO:0000313" key="4">
    <source>
        <dbReference type="EMBL" id="ETN87035.1"/>
    </source>
</evidence>
<dbReference type="SMART" id="SM00248">
    <property type="entry name" value="ANK"/>
    <property type="match status" value="3"/>
</dbReference>
<dbReference type="OrthoDB" id="542841at2759"/>
<dbReference type="Proteomes" id="UP000053676">
    <property type="component" value="Unassembled WGS sequence"/>
</dbReference>
<keyword evidence="1" id="KW-0677">Repeat</keyword>